<evidence type="ECO:0008006" key="5">
    <source>
        <dbReference type="Google" id="ProtNLM"/>
    </source>
</evidence>
<feature type="region of interest" description="Disordered" evidence="2">
    <location>
        <begin position="470"/>
        <end position="489"/>
    </location>
</feature>
<feature type="compositionally biased region" description="Polar residues" evidence="2">
    <location>
        <begin position="956"/>
        <end position="972"/>
    </location>
</feature>
<proteinExistence type="predicted"/>
<feature type="compositionally biased region" description="Low complexity" evidence="2">
    <location>
        <begin position="727"/>
        <end position="749"/>
    </location>
</feature>
<dbReference type="OrthoDB" id="2125770at2759"/>
<feature type="region of interest" description="Disordered" evidence="2">
    <location>
        <begin position="502"/>
        <end position="596"/>
    </location>
</feature>
<feature type="region of interest" description="Disordered" evidence="2">
    <location>
        <begin position="955"/>
        <end position="990"/>
    </location>
</feature>
<feature type="compositionally biased region" description="Polar residues" evidence="2">
    <location>
        <begin position="566"/>
        <end position="581"/>
    </location>
</feature>
<feature type="region of interest" description="Disordered" evidence="2">
    <location>
        <begin position="708"/>
        <end position="819"/>
    </location>
</feature>
<feature type="compositionally biased region" description="Low complexity" evidence="2">
    <location>
        <begin position="504"/>
        <end position="525"/>
    </location>
</feature>
<keyword evidence="4" id="KW-1185">Reference proteome</keyword>
<feature type="compositionally biased region" description="Low complexity" evidence="2">
    <location>
        <begin position="478"/>
        <end position="489"/>
    </location>
</feature>
<feature type="compositionally biased region" description="Low complexity" evidence="2">
    <location>
        <begin position="1090"/>
        <end position="1102"/>
    </location>
</feature>
<protein>
    <recommendedName>
        <fullName evidence="5">Pericentriolar material 1 protein</fullName>
    </recommendedName>
</protein>
<name>A0A835CS83_APHGI</name>
<feature type="compositionally biased region" description="Polar residues" evidence="2">
    <location>
        <begin position="11"/>
        <end position="25"/>
    </location>
</feature>
<feature type="region of interest" description="Disordered" evidence="2">
    <location>
        <begin position="1052"/>
        <end position="1138"/>
    </location>
</feature>
<evidence type="ECO:0000313" key="4">
    <source>
        <dbReference type="Proteomes" id="UP000639338"/>
    </source>
</evidence>
<dbReference type="Proteomes" id="UP000639338">
    <property type="component" value="Unassembled WGS sequence"/>
</dbReference>
<feature type="compositionally biased region" description="Polar residues" evidence="2">
    <location>
        <begin position="772"/>
        <end position="801"/>
    </location>
</feature>
<evidence type="ECO:0000313" key="3">
    <source>
        <dbReference type="EMBL" id="KAF7994709.1"/>
    </source>
</evidence>
<feature type="region of interest" description="Disordered" evidence="2">
    <location>
        <begin position="1"/>
        <end position="25"/>
    </location>
</feature>
<organism evidence="3 4">
    <name type="scientific">Aphidius gifuensis</name>
    <name type="common">Parasitoid wasp</name>
    <dbReference type="NCBI Taxonomy" id="684658"/>
    <lineage>
        <taxon>Eukaryota</taxon>
        <taxon>Metazoa</taxon>
        <taxon>Ecdysozoa</taxon>
        <taxon>Arthropoda</taxon>
        <taxon>Hexapoda</taxon>
        <taxon>Insecta</taxon>
        <taxon>Pterygota</taxon>
        <taxon>Neoptera</taxon>
        <taxon>Endopterygota</taxon>
        <taxon>Hymenoptera</taxon>
        <taxon>Apocrita</taxon>
        <taxon>Ichneumonoidea</taxon>
        <taxon>Braconidae</taxon>
        <taxon>Aphidiinae</taxon>
        <taxon>Aphidius</taxon>
    </lineage>
</organism>
<accession>A0A835CS83</accession>
<evidence type="ECO:0000256" key="1">
    <source>
        <dbReference type="SAM" id="Coils"/>
    </source>
</evidence>
<gene>
    <name evidence="3" type="ORF">HCN44_004181</name>
</gene>
<feature type="region of interest" description="Disordered" evidence="2">
    <location>
        <begin position="114"/>
        <end position="146"/>
    </location>
</feature>
<evidence type="ECO:0000256" key="2">
    <source>
        <dbReference type="SAM" id="MobiDB-lite"/>
    </source>
</evidence>
<dbReference type="AlphaFoldDB" id="A0A835CS83"/>
<feature type="coiled-coil region" evidence="1">
    <location>
        <begin position="301"/>
        <end position="338"/>
    </location>
</feature>
<feature type="coiled-coil region" evidence="1">
    <location>
        <begin position="439"/>
        <end position="466"/>
    </location>
</feature>
<feature type="compositionally biased region" description="Polar residues" evidence="2">
    <location>
        <begin position="1059"/>
        <end position="1089"/>
    </location>
</feature>
<feature type="compositionally biased region" description="Low complexity" evidence="2">
    <location>
        <begin position="802"/>
        <end position="816"/>
    </location>
</feature>
<sequence>MSPGVNDGSRKTGTLPKNNYRNDPNIVHVSNQQLSWWSLNHERSSQHPNNLFDLQPVSDREFLRSTKNSNTTRPTSSVPSTSYQDLADIASYSNNNRQYNFTGEDCVQWNDMAQPADSRTQSSPPPPTLPPLIKPTNVDKMPDRRQVESRLNQIRDYIRVTTTMMESLSQSSDPRAQTQHDKLSKMIEDLGDSESKLTKLLEDYRGIEETGDRENGGESVESVLRKKMEASQRKLAQLQEHQANLVGMQLQVRERLNEARQAQQALLLQENQTASSPSLVTTSNVWENNSNSSQNQLANDAEVLESETAILRNKLGQLKNKKKQMDNLVAELQAAELQSDRASCSSNNSKNNEHDKAAELEILKSQLSHLKGLMDEATRVRETFNTPYDNLPESNGVNQLSADNGNVNEQDNDIAASLNSLDIDEKFNNTKDRLTVEQIQAVTREMKEQQVILQAARAELQRLKNSALSNNNCAPVASSGHSGSMSPMSSLIGANQIADRKIGNNNNNNINNHNNHNNNNNNINNEVQQQTNKKRQQLEQLVRKDNSHTSSVNRDPGVTGWDSRRASNSRLSHISTPNMWPNNDAPAESSNEHSVDGNMVPDNFLDIGTQPTGVDNGVNWWNLSNPPVNQLPQGTVAPAEYYRQLLMNSQAQQLQLMSTTMQQCCQLIWSQQRELQTMRTSITQLQQQVRQTNNQSRIDVINETSEGYSNLNQSNRHHDNNNLDTTLPPSSSLPNLVSLPNHPSSNHSHTSVIASANSQQNHHHHQQLNNQVPPGNRTNNYWDNFRSYSRQNLLSGNSKSETQPGQSGNTSGTSGSFIRDKRNRENVAENLSLASLSSSDVQYPLNFQLQSNLQSQDRELTTARSNIDNTIDNGTTQQVDNYWEEAHSFRLAPDNNEDLYCLRHLSDEMRDVLQSLVASNRRRPDYLVIILREIKSICDDQRLRPRLLRSLRALQDAQSSRNKSNETIDQTASDSCQSSDDDSDVGALAGSLLNSNPDNQFVTDFLMPGSIRIPGSAISDYEFEGGAMQMDNIIAINSIAPSLAPAYNEDLAEADQSRPEVTNNQQMSLNDGTNDAIDSQDNQVSATLNSSSSSSSSSTSSSNIETNPVLFDAQNSNNNNQIVENSTLDRIPTRLNHH</sequence>
<feature type="compositionally biased region" description="Pro residues" evidence="2">
    <location>
        <begin position="123"/>
        <end position="133"/>
    </location>
</feature>
<comment type="caution">
    <text evidence="3">The sequence shown here is derived from an EMBL/GenBank/DDBJ whole genome shotgun (WGS) entry which is preliminary data.</text>
</comment>
<keyword evidence="1" id="KW-0175">Coiled coil</keyword>
<dbReference type="EMBL" id="JACMRX010000002">
    <property type="protein sequence ID" value="KAF7994709.1"/>
    <property type="molecule type" value="Genomic_DNA"/>
</dbReference>
<reference evidence="3 4" key="1">
    <citation type="submission" date="2020-08" db="EMBL/GenBank/DDBJ databases">
        <title>Aphidius gifuensis genome sequencing and assembly.</title>
        <authorList>
            <person name="Du Z."/>
        </authorList>
    </citation>
    <scope>NUCLEOTIDE SEQUENCE [LARGE SCALE GENOMIC DNA]</scope>
    <source>
        <strain evidence="3">YNYX2018</strain>
        <tissue evidence="3">Adults</tissue>
    </source>
</reference>